<reference evidence="2 3" key="1">
    <citation type="submission" date="2020-04" db="EMBL/GenBank/DDBJ databases">
        <title>Arthrobacter sp. nov.</title>
        <authorList>
            <person name="Liu S."/>
        </authorList>
    </citation>
    <scope>NUCLEOTIDE SEQUENCE [LARGE SCALE GENOMIC DNA]</scope>
    <source>
        <strain evidence="2 3">E918</strain>
    </source>
</reference>
<keyword evidence="1" id="KW-1133">Transmembrane helix</keyword>
<dbReference type="EMBL" id="JAAZSQ010000010">
    <property type="protein sequence ID" value="NKX55236.1"/>
    <property type="molecule type" value="Genomic_DNA"/>
</dbReference>
<organism evidence="2 3">
    <name type="scientific">Arthrobacter mobilis</name>
    <dbReference type="NCBI Taxonomy" id="2724944"/>
    <lineage>
        <taxon>Bacteria</taxon>
        <taxon>Bacillati</taxon>
        <taxon>Actinomycetota</taxon>
        <taxon>Actinomycetes</taxon>
        <taxon>Micrococcales</taxon>
        <taxon>Micrococcaceae</taxon>
        <taxon>Arthrobacter</taxon>
    </lineage>
</organism>
<dbReference type="Pfam" id="PF14019">
    <property type="entry name" value="DUF4235"/>
    <property type="match status" value="1"/>
</dbReference>
<dbReference type="AlphaFoldDB" id="A0A7X6HFT4"/>
<keyword evidence="1" id="KW-0472">Membrane</keyword>
<evidence type="ECO:0000256" key="1">
    <source>
        <dbReference type="SAM" id="Phobius"/>
    </source>
</evidence>
<dbReference type="Proteomes" id="UP000544090">
    <property type="component" value="Unassembled WGS sequence"/>
</dbReference>
<keyword evidence="1" id="KW-0812">Transmembrane</keyword>
<evidence type="ECO:0000313" key="3">
    <source>
        <dbReference type="Proteomes" id="UP000544090"/>
    </source>
</evidence>
<name>A0A7X6HFT4_9MICC</name>
<protein>
    <submittedName>
        <fullName evidence="2">DUF4235 domain-containing protein</fullName>
    </submittedName>
</protein>
<comment type="caution">
    <text evidence="2">The sequence shown here is derived from an EMBL/GenBank/DDBJ whole genome shotgun (WGS) entry which is preliminary data.</text>
</comment>
<sequence length="86" mass="9315">MDGFFKVMGTLVSIGTGLLASKVIDVVWKKATGKDSPKRDDDMENSLRATLAFALVSGAVSTVIRVLSQRGTQRAIARFTKTRDLV</sequence>
<proteinExistence type="predicted"/>
<keyword evidence="3" id="KW-1185">Reference proteome</keyword>
<dbReference type="InterPro" id="IPR025329">
    <property type="entry name" value="DUF4235"/>
</dbReference>
<gene>
    <name evidence="2" type="ORF">HGG74_11910</name>
</gene>
<evidence type="ECO:0000313" key="2">
    <source>
        <dbReference type="EMBL" id="NKX55236.1"/>
    </source>
</evidence>
<dbReference type="RefSeq" id="WP_168486573.1">
    <property type="nucleotide sequence ID" value="NZ_JAAZSQ010000010.1"/>
</dbReference>
<accession>A0A7X6HFT4</accession>
<feature type="transmembrane region" description="Helical" evidence="1">
    <location>
        <begin position="49"/>
        <end position="68"/>
    </location>
</feature>